<evidence type="ECO:0000256" key="6">
    <source>
        <dbReference type="ARBA" id="ARBA00022692"/>
    </source>
</evidence>
<reference evidence="15" key="1">
    <citation type="journal article" date="2002" name="Science">
        <title>The draft genome of Ciona intestinalis: insights into chordate and vertebrate origins.</title>
        <authorList>
            <person name="Dehal P."/>
            <person name="Satou Y."/>
            <person name="Campbell R.K."/>
            <person name="Chapman J."/>
            <person name="Degnan B."/>
            <person name="De Tomaso A."/>
            <person name="Davidson B."/>
            <person name="Di Gregorio A."/>
            <person name="Gelpke M."/>
            <person name="Goodstein D.M."/>
            <person name="Harafuji N."/>
            <person name="Hastings K.E."/>
            <person name="Ho I."/>
            <person name="Hotta K."/>
            <person name="Huang W."/>
            <person name="Kawashima T."/>
            <person name="Lemaire P."/>
            <person name="Martinez D."/>
            <person name="Meinertzhagen I.A."/>
            <person name="Necula S."/>
            <person name="Nonaka M."/>
            <person name="Putnam N."/>
            <person name="Rash S."/>
            <person name="Saiga H."/>
            <person name="Satake M."/>
            <person name="Terry A."/>
            <person name="Yamada L."/>
            <person name="Wang H.G."/>
            <person name="Awazu S."/>
            <person name="Azumi K."/>
            <person name="Boore J."/>
            <person name="Branno M."/>
            <person name="Chin-Bow S."/>
            <person name="DeSantis R."/>
            <person name="Doyle S."/>
            <person name="Francino P."/>
            <person name="Keys D.N."/>
            <person name="Haga S."/>
            <person name="Hayashi H."/>
            <person name="Hino K."/>
            <person name="Imai K.S."/>
            <person name="Inaba K."/>
            <person name="Kano S."/>
            <person name="Kobayashi K."/>
            <person name="Kobayashi M."/>
            <person name="Lee B.I."/>
            <person name="Makabe K.W."/>
            <person name="Manohar C."/>
            <person name="Matassi G."/>
            <person name="Medina M."/>
            <person name="Mochizuki Y."/>
            <person name="Mount S."/>
            <person name="Morishita T."/>
            <person name="Miura S."/>
            <person name="Nakayama A."/>
            <person name="Nishizaka S."/>
            <person name="Nomoto H."/>
            <person name="Ohta F."/>
            <person name="Oishi K."/>
            <person name="Rigoutsos I."/>
            <person name="Sano M."/>
            <person name="Sasaki A."/>
            <person name="Sasakura Y."/>
            <person name="Shoguchi E."/>
            <person name="Shin-i T."/>
            <person name="Spagnuolo A."/>
            <person name="Stainier D."/>
            <person name="Suzuki M.M."/>
            <person name="Tassy O."/>
            <person name="Takatori N."/>
            <person name="Tokuoka M."/>
            <person name="Yagi K."/>
            <person name="Yoshizaki F."/>
            <person name="Wada S."/>
            <person name="Zhang C."/>
            <person name="Hyatt P.D."/>
            <person name="Larimer F."/>
            <person name="Detter C."/>
            <person name="Doggett N."/>
            <person name="Glavina T."/>
            <person name="Hawkins T."/>
            <person name="Richardson P."/>
            <person name="Lucas S."/>
            <person name="Kohara Y."/>
            <person name="Levine M."/>
            <person name="Satoh N."/>
            <person name="Rokhsar D.S."/>
        </authorList>
    </citation>
    <scope>NUCLEOTIDE SEQUENCE [LARGE SCALE GENOMIC DNA]</scope>
</reference>
<dbReference type="AlphaFoldDB" id="F6WUK5"/>
<dbReference type="HOGENOM" id="CLU_044391_1_2_1"/>
<comment type="subcellular location">
    <subcellularLocation>
        <location evidence="1">Membrane</location>
        <topology evidence="1">Single-pass type II membrane protein</topology>
    </subcellularLocation>
</comment>
<keyword evidence="8 11" id="KW-1133">Transmembrane helix</keyword>
<dbReference type="GeneID" id="100185960"/>
<keyword evidence="4 11" id="KW-0328">Glycosyltransferase</keyword>
<accession>A0A1W2WE47</accession>
<comment type="similarity">
    <text evidence="3 11">Belongs to the glycosyltransferase 7 family.</text>
</comment>
<keyword evidence="7 11" id="KW-0735">Signal-anchor</keyword>
<dbReference type="InterPro" id="IPR027995">
    <property type="entry name" value="Galactosyl_T_N"/>
</dbReference>
<evidence type="ECO:0000256" key="5">
    <source>
        <dbReference type="ARBA" id="ARBA00022679"/>
    </source>
</evidence>
<name>F6WUK5_CIOIN</name>
<keyword evidence="15" id="KW-1185">Reference proteome</keyword>
<evidence type="ECO:0000256" key="4">
    <source>
        <dbReference type="ARBA" id="ARBA00022676"/>
    </source>
</evidence>
<dbReference type="PANTHER" id="PTHR19300:SF61">
    <property type="entry name" value="BETA-1,4-N-ACETYLGALACTOSAMINYLTRANSFERASE"/>
    <property type="match status" value="1"/>
</dbReference>
<feature type="transmembrane region" description="Helical" evidence="11">
    <location>
        <begin position="12"/>
        <end position="30"/>
    </location>
</feature>
<accession>F6WUK5</accession>
<gene>
    <name evidence="14" type="primary">LOC100185960</name>
</gene>
<evidence type="ECO:0000256" key="10">
    <source>
        <dbReference type="ARBA" id="ARBA00023180"/>
    </source>
</evidence>
<evidence type="ECO:0000256" key="1">
    <source>
        <dbReference type="ARBA" id="ARBA00004606"/>
    </source>
</evidence>
<dbReference type="Pfam" id="PF02709">
    <property type="entry name" value="Glyco_transf_7C"/>
    <property type="match status" value="1"/>
</dbReference>
<evidence type="ECO:0000259" key="13">
    <source>
        <dbReference type="Pfam" id="PF13733"/>
    </source>
</evidence>
<reference evidence="14" key="4">
    <citation type="submission" date="2025-09" db="UniProtKB">
        <authorList>
            <consortium name="Ensembl"/>
        </authorList>
    </citation>
    <scope>IDENTIFICATION</scope>
</reference>
<evidence type="ECO:0000313" key="14">
    <source>
        <dbReference type="Ensembl" id="ENSCINP00000007666.2"/>
    </source>
</evidence>
<dbReference type="UniPathway" id="UPA00378"/>
<evidence type="ECO:0000256" key="2">
    <source>
        <dbReference type="ARBA" id="ARBA00004922"/>
    </source>
</evidence>
<evidence type="ECO:0000256" key="3">
    <source>
        <dbReference type="ARBA" id="ARBA00005735"/>
    </source>
</evidence>
<comment type="pathway">
    <text evidence="2 11">Protein modification; protein glycosylation.</text>
</comment>
<dbReference type="InParanoid" id="F6WUK5"/>
<dbReference type="STRING" id="7719.ENSCINP00000007666"/>
<dbReference type="KEGG" id="cin:100185960"/>
<dbReference type="Gene3D" id="3.90.550.10">
    <property type="entry name" value="Spore Coat Polysaccharide Biosynthesis Protein SpsA, Chain A"/>
    <property type="match status" value="1"/>
</dbReference>
<dbReference type="Pfam" id="PF13733">
    <property type="entry name" value="Glyco_transf_7N"/>
    <property type="match status" value="1"/>
</dbReference>
<feature type="domain" description="Galactosyltransferase N-terminal" evidence="13">
    <location>
        <begin position="122"/>
        <end position="237"/>
    </location>
</feature>
<dbReference type="GeneTree" id="ENSGT00940000163971"/>
<dbReference type="FunCoup" id="F6WUK5">
    <property type="interactions" value="17"/>
</dbReference>
<keyword evidence="5 11" id="KW-0808">Transferase</keyword>
<dbReference type="SUPFAM" id="SSF53448">
    <property type="entry name" value="Nucleotide-diphospho-sugar transferases"/>
    <property type="match status" value="1"/>
</dbReference>
<reference evidence="14" key="2">
    <citation type="journal article" date="2008" name="Genome Biol.">
        <title>Improved genome assembly and evidence-based global gene model set for the chordate Ciona intestinalis: new insight into intron and operon populations.</title>
        <authorList>
            <person name="Satou Y."/>
            <person name="Mineta K."/>
            <person name="Ogasawara M."/>
            <person name="Sasakura Y."/>
            <person name="Shoguchi E."/>
            <person name="Ueno K."/>
            <person name="Yamada L."/>
            <person name="Matsumoto J."/>
            <person name="Wasserscheid J."/>
            <person name="Dewar K."/>
            <person name="Wiley G.B."/>
            <person name="Macmil S.L."/>
            <person name="Roe B.A."/>
            <person name="Zeller R.W."/>
            <person name="Hastings K.E."/>
            <person name="Lemaire P."/>
            <person name="Lindquist E."/>
            <person name="Endo T."/>
            <person name="Hotta K."/>
            <person name="Inaba K."/>
        </authorList>
    </citation>
    <scope>NUCLEOTIDE SEQUENCE [LARGE SCALE GENOMIC DNA]</scope>
    <source>
        <strain evidence="14">wild type</strain>
    </source>
</reference>
<dbReference type="PRINTS" id="PR02050">
    <property type="entry name" value="B14GALTRFASE"/>
</dbReference>
<reference evidence="14" key="3">
    <citation type="submission" date="2025-08" db="UniProtKB">
        <authorList>
            <consortium name="Ensembl"/>
        </authorList>
    </citation>
    <scope>IDENTIFICATION</scope>
</reference>
<proteinExistence type="inferred from homology"/>
<dbReference type="EC" id="2.4.1.-" evidence="11"/>
<dbReference type="EMBL" id="EAAA01002324">
    <property type="status" value="NOT_ANNOTATED_CDS"/>
    <property type="molecule type" value="Genomic_DNA"/>
</dbReference>
<evidence type="ECO:0000256" key="11">
    <source>
        <dbReference type="RuleBase" id="RU368121"/>
    </source>
</evidence>
<keyword evidence="10 11" id="KW-0325">Glycoprotein</keyword>
<dbReference type="InterPro" id="IPR027791">
    <property type="entry name" value="Galactosyl_T_C"/>
</dbReference>
<evidence type="ECO:0000256" key="9">
    <source>
        <dbReference type="ARBA" id="ARBA00023136"/>
    </source>
</evidence>
<dbReference type="OrthoDB" id="10016069at2759"/>
<organism evidence="14 15">
    <name type="scientific">Ciona intestinalis</name>
    <name type="common">Transparent sea squirt</name>
    <name type="synonym">Ascidia intestinalis</name>
    <dbReference type="NCBI Taxonomy" id="7719"/>
    <lineage>
        <taxon>Eukaryota</taxon>
        <taxon>Metazoa</taxon>
        <taxon>Chordata</taxon>
        <taxon>Tunicata</taxon>
        <taxon>Ascidiacea</taxon>
        <taxon>Phlebobranchia</taxon>
        <taxon>Cionidae</taxon>
        <taxon>Ciona</taxon>
    </lineage>
</organism>
<dbReference type="GO" id="GO:0005975">
    <property type="term" value="P:carbohydrate metabolic process"/>
    <property type="evidence" value="ECO:0007669"/>
    <property type="project" value="InterPro"/>
</dbReference>
<dbReference type="GO" id="GO:0005794">
    <property type="term" value="C:Golgi apparatus"/>
    <property type="evidence" value="ECO:0000318"/>
    <property type="project" value="GO_Central"/>
</dbReference>
<dbReference type="PANTHER" id="PTHR19300">
    <property type="entry name" value="BETA-1,4-GALACTOSYLTRANSFERASE"/>
    <property type="match status" value="1"/>
</dbReference>
<feature type="domain" description="Galactosyltransferase C-terminal" evidence="12">
    <location>
        <begin position="243"/>
        <end position="319"/>
    </location>
</feature>
<dbReference type="RefSeq" id="XP_002125920.1">
    <property type="nucleotide sequence ID" value="XM_002125884.4"/>
</dbReference>
<comment type="function">
    <text evidence="11">Catalyses the transfer of galactose onto proteins or lipids.</text>
</comment>
<evidence type="ECO:0000313" key="15">
    <source>
        <dbReference type="Proteomes" id="UP000008144"/>
    </source>
</evidence>
<dbReference type="Ensembl" id="ENSCINT00000007666.2">
    <property type="protein sequence ID" value="ENSCINP00000007666.2"/>
    <property type="gene ID" value="ENSCING00000003723.2"/>
</dbReference>
<evidence type="ECO:0000259" key="12">
    <source>
        <dbReference type="Pfam" id="PF02709"/>
    </source>
</evidence>
<evidence type="ECO:0000256" key="7">
    <source>
        <dbReference type="ARBA" id="ARBA00022968"/>
    </source>
</evidence>
<dbReference type="Proteomes" id="UP000008144">
    <property type="component" value="Chromosome 7"/>
</dbReference>
<keyword evidence="6 11" id="KW-0812">Transmembrane</keyword>
<evidence type="ECO:0000256" key="8">
    <source>
        <dbReference type="ARBA" id="ARBA00022989"/>
    </source>
</evidence>
<dbReference type="GO" id="GO:0008378">
    <property type="term" value="F:galactosyltransferase activity"/>
    <property type="evidence" value="ECO:0000318"/>
    <property type="project" value="GO_Central"/>
</dbReference>
<keyword evidence="9 11" id="KW-0472">Membrane</keyword>
<dbReference type="InterPro" id="IPR029044">
    <property type="entry name" value="Nucleotide-diphossugar_trans"/>
</dbReference>
<dbReference type="InterPro" id="IPR003859">
    <property type="entry name" value="Galactosyl_T"/>
</dbReference>
<dbReference type="GO" id="GO:0016020">
    <property type="term" value="C:membrane"/>
    <property type="evidence" value="ECO:0007669"/>
    <property type="project" value="UniProtKB-SubCell"/>
</dbReference>
<sequence>MNWMRANPQMLLIVVMMSGSFIILAHFSLFRNKVIQRFMHASRGNIQKQVVIEESPYIKRNKIMNRESLARILRLNFEQKNETKPTSRKCHVAYAKLKGYISLHLMTEETNQTTSSGLTWPPTLKYLDFIYKDLEHGGVYKGPKECKCATNFAIIVPFRDREQHLRFFLFYIHPLLQRQRTCYTIIVVEQDDDKTFNKGKMMNSGFLYANSIGDFDCYIFHDVDMIAENDRNIYQCKEKKVAHLVWQMDKYDYEIPYYDYIGGVLAFTKEQFITVNGFSTMYEGWGGEDDDMMKRIWAKGYELWRPRKKNIARFKMIHHNHDKRNPRIDDYLMQDLLFSAISRQDSDGLNSLHTVRTDVIKYPSHTRVKVRS</sequence>
<protein>
    <recommendedName>
        <fullName evidence="11">Beta-1,4-galactosyltransferase</fullName>
        <ecNumber evidence="11">2.4.1.-</ecNumber>
    </recommendedName>
</protein>